<dbReference type="Proteomes" id="UP000199305">
    <property type="component" value="Unassembled WGS sequence"/>
</dbReference>
<keyword evidence="1" id="KW-0472">Membrane</keyword>
<gene>
    <name evidence="2" type="ORF">SAMN05216212_1967</name>
</gene>
<protein>
    <recommendedName>
        <fullName evidence="4">MFS transporter permease</fullName>
    </recommendedName>
</protein>
<keyword evidence="3" id="KW-1185">Reference proteome</keyword>
<feature type="transmembrane region" description="Helical" evidence="1">
    <location>
        <begin position="56"/>
        <end position="74"/>
    </location>
</feature>
<evidence type="ECO:0000313" key="2">
    <source>
        <dbReference type="EMBL" id="SDK25498.1"/>
    </source>
</evidence>
<dbReference type="RefSeq" id="WP_091512699.1">
    <property type="nucleotide sequence ID" value="NZ_FNFH01000003.1"/>
</dbReference>
<reference evidence="3" key="1">
    <citation type="submission" date="2016-10" db="EMBL/GenBank/DDBJ databases">
        <authorList>
            <person name="Varghese N."/>
            <person name="Submissions S."/>
        </authorList>
    </citation>
    <scope>NUCLEOTIDE SEQUENCE [LARGE SCALE GENOMIC DNA]</scope>
    <source>
        <strain evidence="3">CGMCC 1.10658</strain>
    </source>
</reference>
<evidence type="ECO:0000256" key="1">
    <source>
        <dbReference type="SAM" id="Phobius"/>
    </source>
</evidence>
<sequence>MSDWDSYRLQDFVPFSAEVYFRLQERMGEAFWPLHLAMLAAGAAALFLALRGRRRLACLLLAPAWAFVGVAYFLQRYGNLNWAGDYLGWAFIGEGGLLAVLAAIPGGAATRVPRATLPVIVGTTLATAGLLAWPLIALLFGYAWLHAETFGIHPTPTAVTTLGLLLIASRGAALWLAALIPLLWIALSGLTLTVLGAGWAPAVFVVLALGLGALVWKSAVTGQR</sequence>
<evidence type="ECO:0008006" key="4">
    <source>
        <dbReference type="Google" id="ProtNLM"/>
    </source>
</evidence>
<feature type="transmembrane region" description="Helical" evidence="1">
    <location>
        <begin position="150"/>
        <end position="167"/>
    </location>
</feature>
<feature type="transmembrane region" description="Helical" evidence="1">
    <location>
        <begin position="174"/>
        <end position="192"/>
    </location>
</feature>
<evidence type="ECO:0000313" key="3">
    <source>
        <dbReference type="Proteomes" id="UP000199305"/>
    </source>
</evidence>
<accession>A0A1G9AE08</accession>
<keyword evidence="1" id="KW-0812">Transmembrane</keyword>
<feature type="transmembrane region" description="Helical" evidence="1">
    <location>
        <begin position="198"/>
        <end position="216"/>
    </location>
</feature>
<feature type="transmembrane region" description="Helical" evidence="1">
    <location>
        <begin position="116"/>
        <end position="144"/>
    </location>
</feature>
<dbReference type="InterPro" id="IPR045708">
    <property type="entry name" value="DUF6064"/>
</dbReference>
<dbReference type="EMBL" id="FNFH01000003">
    <property type="protein sequence ID" value="SDK25498.1"/>
    <property type="molecule type" value="Genomic_DNA"/>
</dbReference>
<dbReference type="OrthoDB" id="581693at2"/>
<keyword evidence="1" id="KW-1133">Transmembrane helix</keyword>
<dbReference type="STRING" id="658219.SAMN05216212_1967"/>
<dbReference type="AlphaFoldDB" id="A0A1G9AE08"/>
<dbReference type="Pfam" id="PF19540">
    <property type="entry name" value="DUF6064"/>
    <property type="match status" value="1"/>
</dbReference>
<organism evidence="2 3">
    <name type="scientific">Microbulbifer yueqingensis</name>
    <dbReference type="NCBI Taxonomy" id="658219"/>
    <lineage>
        <taxon>Bacteria</taxon>
        <taxon>Pseudomonadati</taxon>
        <taxon>Pseudomonadota</taxon>
        <taxon>Gammaproteobacteria</taxon>
        <taxon>Cellvibrionales</taxon>
        <taxon>Microbulbiferaceae</taxon>
        <taxon>Microbulbifer</taxon>
    </lineage>
</organism>
<feature type="transmembrane region" description="Helical" evidence="1">
    <location>
        <begin position="86"/>
        <end position="104"/>
    </location>
</feature>
<proteinExistence type="predicted"/>
<name>A0A1G9AE08_9GAMM</name>
<feature type="transmembrane region" description="Helical" evidence="1">
    <location>
        <begin position="30"/>
        <end position="49"/>
    </location>
</feature>